<protein>
    <submittedName>
        <fullName evidence="1">Uncharacterized protein</fullName>
    </submittedName>
</protein>
<evidence type="ECO:0000313" key="1">
    <source>
        <dbReference type="EMBL" id="SCL96804.1"/>
    </source>
</evidence>
<comment type="caution">
    <text evidence="1">The sequence shown here is derived from an EMBL/GenBank/DDBJ whole genome shotgun (WGS) entry which is preliminary data.</text>
</comment>
<name>A0AAX2CJ50_9BACI</name>
<gene>
    <name evidence="1" type="ORF">BCB44BAC_02785</name>
</gene>
<evidence type="ECO:0000313" key="2">
    <source>
        <dbReference type="Proteomes" id="UP000242164"/>
    </source>
</evidence>
<accession>A0AAX2CJ50</accession>
<organism evidence="1 2">
    <name type="scientific">Bacillus cytotoxicus</name>
    <dbReference type="NCBI Taxonomy" id="580165"/>
    <lineage>
        <taxon>Bacteria</taxon>
        <taxon>Bacillati</taxon>
        <taxon>Bacillota</taxon>
        <taxon>Bacilli</taxon>
        <taxon>Bacillales</taxon>
        <taxon>Bacillaceae</taxon>
        <taxon>Bacillus</taxon>
        <taxon>Bacillus cereus group</taxon>
    </lineage>
</organism>
<dbReference type="AlphaFoldDB" id="A0AAX2CJ50"/>
<reference evidence="1 2" key="1">
    <citation type="submission" date="2016-08" db="EMBL/GenBank/DDBJ databases">
        <authorList>
            <person name="Loux V."/>
            <person name="Rue O."/>
        </authorList>
    </citation>
    <scope>NUCLEOTIDE SEQUENCE [LARGE SCALE GENOMIC DNA]</scope>
    <source>
        <strain evidence="1 2">AFSSA_08CEB44bac</strain>
    </source>
</reference>
<proteinExistence type="predicted"/>
<dbReference type="EMBL" id="FMIK01000036">
    <property type="protein sequence ID" value="SCL96804.1"/>
    <property type="molecule type" value="Genomic_DNA"/>
</dbReference>
<dbReference type="Proteomes" id="UP000242164">
    <property type="component" value="Unassembled WGS sequence"/>
</dbReference>
<sequence length="23" mass="2887">MDYFIFESLPNKKIQEEIIRMIE</sequence>